<evidence type="ECO:0000313" key="1">
    <source>
        <dbReference type="EMBL" id="KAI5668050.1"/>
    </source>
</evidence>
<protein>
    <submittedName>
        <fullName evidence="1">Uncharacterized protein</fullName>
    </submittedName>
</protein>
<dbReference type="Proteomes" id="UP001060085">
    <property type="component" value="Linkage Group LG04"/>
</dbReference>
<reference evidence="2" key="1">
    <citation type="journal article" date="2023" name="Nat. Plants">
        <title>Single-cell RNA sequencing provides a high-resolution roadmap for understanding the multicellular compartmentation of specialized metabolism.</title>
        <authorList>
            <person name="Sun S."/>
            <person name="Shen X."/>
            <person name="Li Y."/>
            <person name="Li Y."/>
            <person name="Wang S."/>
            <person name="Li R."/>
            <person name="Zhang H."/>
            <person name="Shen G."/>
            <person name="Guo B."/>
            <person name="Wei J."/>
            <person name="Xu J."/>
            <person name="St-Pierre B."/>
            <person name="Chen S."/>
            <person name="Sun C."/>
        </authorList>
    </citation>
    <scope>NUCLEOTIDE SEQUENCE [LARGE SCALE GENOMIC DNA]</scope>
</reference>
<sequence>MDIASCSAVGRAPWESQEGIETKVSLRAPGLASGMGERLLWNRVLVWCLAGIDNEMLELGSNDLVLGSRPCPWSLTVALHISLNSGIEAALICLDSLKLSSCTRNPHFNAERHTDTLLSRTRLGDFMGHKVLGENSDDLRDTKEIHVPCKVHIFIAVVTTEQALRSLMLLERMVEVQGDNNCFNHLRDRDLSTIYASRCGPIDIYLDIASCSVVGRPLGESQEGLESKVGLRAVLWREARKYPTQLQLT</sequence>
<evidence type="ECO:0000313" key="2">
    <source>
        <dbReference type="Proteomes" id="UP001060085"/>
    </source>
</evidence>
<name>A0ACC0B5X3_CATRO</name>
<keyword evidence="2" id="KW-1185">Reference proteome</keyword>
<organism evidence="1 2">
    <name type="scientific">Catharanthus roseus</name>
    <name type="common">Madagascar periwinkle</name>
    <name type="synonym">Vinca rosea</name>
    <dbReference type="NCBI Taxonomy" id="4058"/>
    <lineage>
        <taxon>Eukaryota</taxon>
        <taxon>Viridiplantae</taxon>
        <taxon>Streptophyta</taxon>
        <taxon>Embryophyta</taxon>
        <taxon>Tracheophyta</taxon>
        <taxon>Spermatophyta</taxon>
        <taxon>Magnoliopsida</taxon>
        <taxon>eudicotyledons</taxon>
        <taxon>Gunneridae</taxon>
        <taxon>Pentapetalae</taxon>
        <taxon>asterids</taxon>
        <taxon>lamiids</taxon>
        <taxon>Gentianales</taxon>
        <taxon>Apocynaceae</taxon>
        <taxon>Rauvolfioideae</taxon>
        <taxon>Vinceae</taxon>
        <taxon>Catharanthinae</taxon>
        <taxon>Catharanthus</taxon>
    </lineage>
</organism>
<dbReference type="EMBL" id="CM044704">
    <property type="protein sequence ID" value="KAI5668050.1"/>
    <property type="molecule type" value="Genomic_DNA"/>
</dbReference>
<proteinExistence type="predicted"/>
<comment type="caution">
    <text evidence="1">The sequence shown here is derived from an EMBL/GenBank/DDBJ whole genome shotgun (WGS) entry which is preliminary data.</text>
</comment>
<accession>A0ACC0B5X3</accession>
<gene>
    <name evidence="1" type="ORF">M9H77_17903</name>
</gene>